<feature type="domain" description="L-asparaginase N-terminal" evidence="9">
    <location>
        <begin position="7"/>
        <end position="285"/>
    </location>
</feature>
<dbReference type="SMART" id="SM00248">
    <property type="entry name" value="ANK"/>
    <property type="match status" value="3"/>
</dbReference>
<dbReference type="InterPro" id="IPR006034">
    <property type="entry name" value="Asparaginase/glutaminase-like"/>
</dbReference>
<dbReference type="SFLD" id="SFLDS00057">
    <property type="entry name" value="Glutaminase/Asparaginase"/>
    <property type="match status" value="1"/>
</dbReference>
<dbReference type="Gene3D" id="3.40.50.1170">
    <property type="entry name" value="L-asparaginase, N-terminal domain"/>
    <property type="match status" value="1"/>
</dbReference>
<evidence type="ECO:0000259" key="10">
    <source>
        <dbReference type="Pfam" id="PF17763"/>
    </source>
</evidence>
<dbReference type="InterPro" id="IPR040919">
    <property type="entry name" value="Asparaginase_C"/>
</dbReference>
<dbReference type="SMART" id="SM00870">
    <property type="entry name" value="Asparaginase"/>
    <property type="match status" value="1"/>
</dbReference>
<feature type="active site" evidence="7">
    <location>
        <position position="15"/>
    </location>
</feature>
<dbReference type="PROSITE" id="PS51732">
    <property type="entry name" value="ASN_GLN_ASE_3"/>
    <property type="match status" value="1"/>
</dbReference>
<dbReference type="SUPFAM" id="SSF48403">
    <property type="entry name" value="Ankyrin repeat"/>
    <property type="match status" value="1"/>
</dbReference>
<evidence type="ECO:0000256" key="5">
    <source>
        <dbReference type="ARBA" id="ARBA00061199"/>
    </source>
</evidence>
<dbReference type="Gene3D" id="3.40.50.40">
    <property type="match status" value="1"/>
</dbReference>
<dbReference type="FunFam" id="3.40.50.40:FF:000001">
    <property type="entry name" value="L-asparaginase 1"/>
    <property type="match status" value="1"/>
</dbReference>
<dbReference type="PIRSF" id="PIRSF500176">
    <property type="entry name" value="L_ASNase"/>
    <property type="match status" value="1"/>
</dbReference>
<dbReference type="EC" id="3.5.1.1" evidence="1"/>
<evidence type="ECO:0000256" key="4">
    <source>
        <dbReference type="ARBA" id="ARBA00023043"/>
    </source>
</evidence>
<evidence type="ECO:0000259" key="9">
    <source>
        <dbReference type="Pfam" id="PF00710"/>
    </source>
</evidence>
<feature type="domain" description="Asparaginase/glutaminase C-terminal" evidence="10">
    <location>
        <begin position="305"/>
        <end position="423"/>
    </location>
</feature>
<dbReference type="PROSITE" id="PS50088">
    <property type="entry name" value="ANK_REPEAT"/>
    <property type="match status" value="1"/>
</dbReference>
<keyword evidence="4 6" id="KW-0040">ANK repeat</keyword>
<dbReference type="EMBL" id="LN483332">
    <property type="protein sequence ID" value="CED85422.1"/>
    <property type="molecule type" value="Genomic_DNA"/>
</dbReference>
<dbReference type="PROSITE" id="PS00917">
    <property type="entry name" value="ASN_GLN_ASE_2"/>
    <property type="match status" value="1"/>
</dbReference>
<evidence type="ECO:0000256" key="8">
    <source>
        <dbReference type="PROSITE-ProRule" id="PRU10100"/>
    </source>
</evidence>
<dbReference type="Pfam" id="PF17763">
    <property type="entry name" value="Asparaginase_C"/>
    <property type="match status" value="1"/>
</dbReference>
<accession>A0A0F7STA9</accession>
<dbReference type="AlphaFoldDB" id="A0A0F7STA9"/>
<dbReference type="InterPro" id="IPR036770">
    <property type="entry name" value="Ankyrin_rpt-contain_sf"/>
</dbReference>
<organism evidence="11">
    <name type="scientific">Phaffia rhodozyma</name>
    <name type="common">Yeast</name>
    <name type="synonym">Xanthophyllomyces dendrorhous</name>
    <dbReference type="NCBI Taxonomy" id="264483"/>
    <lineage>
        <taxon>Eukaryota</taxon>
        <taxon>Fungi</taxon>
        <taxon>Dikarya</taxon>
        <taxon>Basidiomycota</taxon>
        <taxon>Agaricomycotina</taxon>
        <taxon>Tremellomycetes</taxon>
        <taxon>Cystofilobasidiales</taxon>
        <taxon>Mrakiaceae</taxon>
        <taxon>Phaffia</taxon>
    </lineage>
</organism>
<dbReference type="InterPro" id="IPR027475">
    <property type="entry name" value="Asparaginase/glutaminase_AS2"/>
</dbReference>
<dbReference type="GO" id="GO:0004067">
    <property type="term" value="F:asparaginase activity"/>
    <property type="evidence" value="ECO:0007669"/>
    <property type="project" value="UniProtKB-UniRule"/>
</dbReference>
<dbReference type="PIRSF" id="PIRSF001220">
    <property type="entry name" value="L-ASNase_gatD"/>
    <property type="match status" value="1"/>
</dbReference>
<dbReference type="GO" id="GO:0006528">
    <property type="term" value="P:asparagine metabolic process"/>
    <property type="evidence" value="ECO:0007669"/>
    <property type="project" value="UniProtKB-ARBA"/>
</dbReference>
<dbReference type="InterPro" id="IPR020827">
    <property type="entry name" value="Asparaginase/glutaminase_AS1"/>
</dbReference>
<dbReference type="PRINTS" id="PR00139">
    <property type="entry name" value="ASNGLNASE"/>
</dbReference>
<dbReference type="InterPro" id="IPR041725">
    <property type="entry name" value="L-asparaginase_I"/>
</dbReference>
<dbReference type="CDD" id="cd08963">
    <property type="entry name" value="L-asparaginase_I"/>
    <property type="match status" value="1"/>
</dbReference>
<dbReference type="InterPro" id="IPR027473">
    <property type="entry name" value="L-asparaginase_C"/>
</dbReference>
<evidence type="ECO:0000256" key="1">
    <source>
        <dbReference type="ARBA" id="ARBA00012920"/>
    </source>
</evidence>
<evidence type="ECO:0000256" key="2">
    <source>
        <dbReference type="ARBA" id="ARBA00022737"/>
    </source>
</evidence>
<dbReference type="InterPro" id="IPR027474">
    <property type="entry name" value="L-asparaginase_N"/>
</dbReference>
<dbReference type="InterPro" id="IPR002110">
    <property type="entry name" value="Ankyrin_rpt"/>
</dbReference>
<protein>
    <recommendedName>
        <fullName evidence="1">asparaginase</fullName>
        <ecNumber evidence="1">3.5.1.1</ecNumber>
    </recommendedName>
</protein>
<dbReference type="InterPro" id="IPR037152">
    <property type="entry name" value="L-asparaginase_N_sf"/>
</dbReference>
<feature type="active site" evidence="8">
    <location>
        <position position="181"/>
    </location>
</feature>
<feature type="repeat" description="ANK" evidence="6">
    <location>
        <begin position="556"/>
        <end position="588"/>
    </location>
</feature>
<keyword evidence="2" id="KW-0677">Repeat</keyword>
<dbReference type="PROSITE" id="PS50297">
    <property type="entry name" value="ANK_REP_REGION"/>
    <property type="match status" value="1"/>
</dbReference>
<keyword evidence="3" id="KW-0378">Hydrolase</keyword>
<name>A0A0F7STA9_PHARH</name>
<dbReference type="Pfam" id="PF12796">
    <property type="entry name" value="Ank_2"/>
    <property type="match status" value="1"/>
</dbReference>
<dbReference type="FunFam" id="3.40.50.1170:FF:000003">
    <property type="entry name" value="60 kDa lysophospholipase"/>
    <property type="match status" value="1"/>
</dbReference>
<dbReference type="InterPro" id="IPR036152">
    <property type="entry name" value="Asp/glu_Ase-like_sf"/>
</dbReference>
<evidence type="ECO:0000256" key="6">
    <source>
        <dbReference type="PROSITE-ProRule" id="PRU00023"/>
    </source>
</evidence>
<dbReference type="Gene3D" id="1.25.40.20">
    <property type="entry name" value="Ankyrin repeat-containing domain"/>
    <property type="match status" value="1"/>
</dbReference>
<evidence type="ECO:0000313" key="11">
    <source>
        <dbReference type="EMBL" id="CED85422.1"/>
    </source>
</evidence>
<dbReference type="PANTHER" id="PTHR11707">
    <property type="entry name" value="L-ASPARAGINASE"/>
    <property type="match status" value="1"/>
</dbReference>
<dbReference type="Pfam" id="PF00710">
    <property type="entry name" value="Asparaginase"/>
    <property type="match status" value="1"/>
</dbReference>
<dbReference type="SUPFAM" id="SSF53774">
    <property type="entry name" value="Glutaminase/Asparaginase"/>
    <property type="match status" value="1"/>
</dbReference>
<proteinExistence type="inferred from homology"/>
<sequence length="652" mass="70469">MIEESTVLILYTGGTIGMLHSANGYVPEPGFLTATLRAQSRFHDPSGDSLLSHTGSSTAFQHWSSAASASKASTIASPPPLQHSFLVRSSLADSPEGITTNQPGNEADGVDKDGVRFEERWVDSLVTPPVDKSGRRIRYCILEYSPLIDSSNVSNKDWIRLATDISLNYANFDGFLLLHGTDTMSYTASALSFLLEDLGKPVIITGAQIPISQLRNDAYENLLGGLIVSGTFPTIPEVGLFFNGNVWRGNRTFKVSNDGFDAFASEGSPGALVKVGINLEVNWNAVLRPKALAPFRVHRDMCSEVAILTIFPGISASFFHSFLNSGHTPKLRGVVMETFGAGNAPEREDILNELRIATKKNGIVVVNVTQCAKGFVSKIYSGGYALERAGVVAGGDMTTECALAKLSYLLSKPDLTVEQVRRLISIPLRGEISIPQDDTTVPSEFHSLERLQELLTHATQLASSNTSLKSVGLPKLTSDSATMETSLLDGKDPVASWSRAPDSSVILESAILPHLLLRATMSNDPEVLEDLLRKYARPEDRRSPPPVNPANTTNEVGMSLLHVAALHGSEKAVEVLLKRGAIVHCRDLLGHTPLYYAARQAHKQCVALLKAAGALFAGSDVDEGYFDLGKRRAMALLAAQNHDQTLIDLWSP</sequence>
<evidence type="ECO:0000256" key="7">
    <source>
        <dbReference type="PROSITE-ProRule" id="PRU10099"/>
    </source>
</evidence>
<comment type="similarity">
    <text evidence="5">In the N-terminal section; belongs to the asparaginase 1 family.</text>
</comment>
<evidence type="ECO:0000256" key="3">
    <source>
        <dbReference type="ARBA" id="ARBA00022801"/>
    </source>
</evidence>
<reference evidence="11" key="1">
    <citation type="submission" date="2014-08" db="EMBL/GenBank/DDBJ databases">
        <authorList>
            <person name="Sharma Rahul"/>
            <person name="Thines Marco"/>
        </authorList>
    </citation>
    <scope>NUCLEOTIDE SEQUENCE</scope>
</reference>
<dbReference type="PROSITE" id="PS00144">
    <property type="entry name" value="ASN_GLN_ASE_1"/>
    <property type="match status" value="1"/>
</dbReference>
<dbReference type="PANTHER" id="PTHR11707:SF28">
    <property type="entry name" value="60 KDA LYSOPHOSPHOLIPASE"/>
    <property type="match status" value="1"/>
</dbReference>